<comment type="similarity">
    <text evidence="1">Belongs to the NAD(P)-dependent epimerase/dehydratase family.</text>
</comment>
<dbReference type="Gene3D" id="3.40.50.720">
    <property type="entry name" value="NAD(P)-binding Rossmann-like Domain"/>
    <property type="match status" value="1"/>
</dbReference>
<dbReference type="InterPro" id="IPR001509">
    <property type="entry name" value="Epimerase_deHydtase"/>
</dbReference>
<gene>
    <name evidence="3" type="primary">galE_4</name>
    <name evidence="3" type="ORF">MOST_08350</name>
</gene>
<evidence type="ECO:0000259" key="2">
    <source>
        <dbReference type="Pfam" id="PF01370"/>
    </source>
</evidence>
<accession>A0A9X7P729</accession>
<dbReference type="GO" id="GO:0003978">
    <property type="term" value="F:UDP-glucose 4-epimerase activity"/>
    <property type="evidence" value="ECO:0007669"/>
    <property type="project" value="UniProtKB-EC"/>
</dbReference>
<dbReference type="EMBL" id="PVXL01000025">
    <property type="protein sequence ID" value="PRR75652.1"/>
    <property type="molecule type" value="Genomic_DNA"/>
</dbReference>
<protein>
    <submittedName>
        <fullName evidence="3">UDP-glucose 4-epimerase</fullName>
        <ecNumber evidence="3">5.1.3.2</ecNumber>
    </submittedName>
</protein>
<dbReference type="PANTHER" id="PTHR43000">
    <property type="entry name" value="DTDP-D-GLUCOSE 4,6-DEHYDRATASE-RELATED"/>
    <property type="match status" value="1"/>
</dbReference>
<dbReference type="InterPro" id="IPR036291">
    <property type="entry name" value="NAD(P)-bd_dom_sf"/>
</dbReference>
<comment type="caution">
    <text evidence="3">The sequence shown here is derived from an EMBL/GenBank/DDBJ whole genome shotgun (WGS) entry which is preliminary data.</text>
</comment>
<proteinExistence type="inferred from homology"/>
<dbReference type="EC" id="5.1.3.2" evidence="3"/>
<dbReference type="RefSeq" id="WP_054935766.1">
    <property type="nucleotide sequence ID" value="NZ_PVXL01000025.1"/>
</dbReference>
<dbReference type="Proteomes" id="UP000239430">
    <property type="component" value="Unassembled WGS sequence"/>
</dbReference>
<evidence type="ECO:0000313" key="3">
    <source>
        <dbReference type="EMBL" id="PRR75652.1"/>
    </source>
</evidence>
<sequence>MFFVTGGSGFIGSAVVRELVEAGEKVIIFSRSGNIERLKGIERDIIVARGDVADLSSLLSVLSNYPVECIIHLAFDVDILQLEQKPIKGIESNSIGLINILEAARLLGIRRVVWSSSAAVYGEQKRYDKLPVDEEAPFFPLNIYGAYKAFAEWVGRHYHQNLGVENISLRPTIVYGSGRWYRGAATYAYDLFHGPVTGKLVEIECGDQLIDWLYVKDLARAVVLASKAENLQHRTFNICGHRVTVRQAAEIIKGIIPSAEIKVLPGKRPMWVPYLATRRAEEELGYKPAYSLEEAFQDCLKEIRVYYEQESGKKE</sequence>
<dbReference type="SUPFAM" id="SSF51735">
    <property type="entry name" value="NAD(P)-binding Rossmann-fold domains"/>
    <property type="match status" value="1"/>
</dbReference>
<feature type="domain" description="NAD-dependent epimerase/dehydratase" evidence="2">
    <location>
        <begin position="3"/>
        <end position="239"/>
    </location>
</feature>
<evidence type="ECO:0000313" key="4">
    <source>
        <dbReference type="Proteomes" id="UP000239430"/>
    </source>
</evidence>
<organism evidence="3 4">
    <name type="scientific">Neomoorella stamsii</name>
    <dbReference type="NCBI Taxonomy" id="1266720"/>
    <lineage>
        <taxon>Bacteria</taxon>
        <taxon>Bacillati</taxon>
        <taxon>Bacillota</taxon>
        <taxon>Clostridia</taxon>
        <taxon>Neomoorellales</taxon>
        <taxon>Neomoorellaceae</taxon>
        <taxon>Neomoorella</taxon>
    </lineage>
</organism>
<name>A0A9X7P729_9FIRM</name>
<keyword evidence="4" id="KW-1185">Reference proteome</keyword>
<reference evidence="3 4" key="1">
    <citation type="submission" date="2018-03" db="EMBL/GenBank/DDBJ databases">
        <title>Genome sequence of Moorella stamsii DSM 26217.</title>
        <authorList>
            <person name="Poehlein A."/>
            <person name="Daniel R."/>
        </authorList>
    </citation>
    <scope>NUCLEOTIDE SEQUENCE [LARGE SCALE GENOMIC DNA]</scope>
    <source>
        <strain evidence="4">DSM 26217</strain>
    </source>
</reference>
<dbReference type="Pfam" id="PF01370">
    <property type="entry name" value="Epimerase"/>
    <property type="match status" value="1"/>
</dbReference>
<keyword evidence="3" id="KW-0413">Isomerase</keyword>
<dbReference type="AlphaFoldDB" id="A0A9X7P729"/>
<evidence type="ECO:0000256" key="1">
    <source>
        <dbReference type="ARBA" id="ARBA00007637"/>
    </source>
</evidence>